<dbReference type="SUPFAM" id="SSF58038">
    <property type="entry name" value="SNARE fusion complex"/>
    <property type="match status" value="1"/>
</dbReference>
<keyword evidence="5" id="KW-1185">Reference proteome</keyword>
<keyword evidence="1" id="KW-0175">Coiled coil</keyword>
<name>A0AAD5SM60_9FUNG</name>
<organism evidence="4 5">
    <name type="scientific">Rhizophlyctis rosea</name>
    <dbReference type="NCBI Taxonomy" id="64517"/>
    <lineage>
        <taxon>Eukaryota</taxon>
        <taxon>Fungi</taxon>
        <taxon>Fungi incertae sedis</taxon>
        <taxon>Chytridiomycota</taxon>
        <taxon>Chytridiomycota incertae sedis</taxon>
        <taxon>Chytridiomycetes</taxon>
        <taxon>Rhizophlyctidales</taxon>
        <taxon>Rhizophlyctidaceae</taxon>
        <taxon>Rhizophlyctis</taxon>
    </lineage>
</organism>
<keyword evidence="2" id="KW-1133">Transmembrane helix</keyword>
<evidence type="ECO:0000259" key="3">
    <source>
        <dbReference type="PROSITE" id="PS50892"/>
    </source>
</evidence>
<keyword evidence="2" id="KW-0812">Transmembrane</keyword>
<reference evidence="4" key="1">
    <citation type="submission" date="2020-05" db="EMBL/GenBank/DDBJ databases">
        <title>Phylogenomic resolution of chytrid fungi.</title>
        <authorList>
            <person name="Stajich J.E."/>
            <person name="Amses K."/>
            <person name="Simmons R."/>
            <person name="Seto K."/>
            <person name="Myers J."/>
            <person name="Bonds A."/>
            <person name="Quandt C.A."/>
            <person name="Barry K."/>
            <person name="Liu P."/>
            <person name="Grigoriev I."/>
            <person name="Longcore J.E."/>
            <person name="James T.Y."/>
        </authorList>
    </citation>
    <scope>NUCLEOTIDE SEQUENCE</scope>
    <source>
        <strain evidence="4">JEL0318</strain>
    </source>
</reference>
<dbReference type="AlphaFoldDB" id="A0AAD5SM60"/>
<dbReference type="Gene3D" id="1.20.5.110">
    <property type="match status" value="1"/>
</dbReference>
<gene>
    <name evidence="4" type="ORF">HK097_005763</name>
</gene>
<protein>
    <recommendedName>
        <fullName evidence="3">V-SNARE coiled-coil homology domain-containing protein</fullName>
    </recommendedName>
</protein>
<proteinExistence type="predicted"/>
<evidence type="ECO:0000313" key="5">
    <source>
        <dbReference type="Proteomes" id="UP001212841"/>
    </source>
</evidence>
<dbReference type="EMBL" id="JADGJD010000027">
    <property type="protein sequence ID" value="KAJ3056600.1"/>
    <property type="molecule type" value="Genomic_DNA"/>
</dbReference>
<dbReference type="Proteomes" id="UP001212841">
    <property type="component" value="Unassembled WGS sequence"/>
</dbReference>
<sequence length="79" mass="8776">MQENIHKVMARGEQLDTLNNKTGYTQSENSFNNRLLRLQDVKMKLILAAIIAVIIIIIVVSVVQSNKSNNNETSAPPPS</sequence>
<dbReference type="PROSITE" id="PS50892">
    <property type="entry name" value="V_SNARE"/>
    <property type="match status" value="1"/>
</dbReference>
<feature type="transmembrane region" description="Helical" evidence="2">
    <location>
        <begin position="45"/>
        <end position="63"/>
    </location>
</feature>
<dbReference type="InterPro" id="IPR042855">
    <property type="entry name" value="V_SNARE_CC"/>
</dbReference>
<comment type="caution">
    <text evidence="4">The sequence shown here is derived from an EMBL/GenBank/DDBJ whole genome shotgun (WGS) entry which is preliminary data.</text>
</comment>
<dbReference type="Pfam" id="PF00957">
    <property type="entry name" value="Synaptobrevin"/>
    <property type="match status" value="1"/>
</dbReference>
<accession>A0AAD5SM60</accession>
<keyword evidence="2" id="KW-0472">Membrane</keyword>
<evidence type="ECO:0000313" key="4">
    <source>
        <dbReference type="EMBL" id="KAJ3056600.1"/>
    </source>
</evidence>
<evidence type="ECO:0000256" key="2">
    <source>
        <dbReference type="SAM" id="Phobius"/>
    </source>
</evidence>
<feature type="domain" description="V-SNARE coiled-coil homology" evidence="3">
    <location>
        <begin position="1"/>
        <end position="48"/>
    </location>
</feature>
<evidence type="ECO:0000256" key="1">
    <source>
        <dbReference type="PROSITE-ProRule" id="PRU00290"/>
    </source>
</evidence>